<keyword evidence="2" id="KW-1185">Reference proteome</keyword>
<proteinExistence type="predicted"/>
<reference evidence="1 2" key="1">
    <citation type="submission" date="2020-06" db="EMBL/GenBank/DDBJ databases">
        <title>Transcriptomic and genomic resources for Thalictrum thalictroides and T. hernandezii: Facilitating candidate gene discovery in an emerging model plant lineage.</title>
        <authorList>
            <person name="Arias T."/>
            <person name="Riano-Pachon D.M."/>
            <person name="Di Stilio V.S."/>
        </authorList>
    </citation>
    <scope>NUCLEOTIDE SEQUENCE [LARGE SCALE GENOMIC DNA]</scope>
    <source>
        <strain evidence="2">cv. WT478/WT964</strain>
        <tissue evidence="1">Leaves</tissue>
    </source>
</reference>
<organism evidence="1 2">
    <name type="scientific">Thalictrum thalictroides</name>
    <name type="common">Rue-anemone</name>
    <name type="synonym">Anemone thalictroides</name>
    <dbReference type="NCBI Taxonomy" id="46969"/>
    <lineage>
        <taxon>Eukaryota</taxon>
        <taxon>Viridiplantae</taxon>
        <taxon>Streptophyta</taxon>
        <taxon>Embryophyta</taxon>
        <taxon>Tracheophyta</taxon>
        <taxon>Spermatophyta</taxon>
        <taxon>Magnoliopsida</taxon>
        <taxon>Ranunculales</taxon>
        <taxon>Ranunculaceae</taxon>
        <taxon>Thalictroideae</taxon>
        <taxon>Thalictrum</taxon>
    </lineage>
</organism>
<dbReference type="EMBL" id="JABWDY010038159">
    <property type="protein sequence ID" value="KAF5179895.1"/>
    <property type="molecule type" value="Genomic_DNA"/>
</dbReference>
<accession>A0A7J6V6T0</accession>
<evidence type="ECO:0000313" key="1">
    <source>
        <dbReference type="EMBL" id="KAF5179895.1"/>
    </source>
</evidence>
<protein>
    <submittedName>
        <fullName evidence="1">Uncharacterized protein</fullName>
    </submittedName>
</protein>
<evidence type="ECO:0000313" key="2">
    <source>
        <dbReference type="Proteomes" id="UP000554482"/>
    </source>
</evidence>
<sequence>MGNGRDTNLWLDPWHPSGILHNQFPISLLYDSNCSRDAKVSIIIHEGQWHIPEHIAFHLLPVIQGLDAVPIGEDQDELVWNISLKGEFSLKDRYEALRRTKVLVSWNNIVWFSHKIPRHSFIS</sequence>
<name>A0A7J6V6T0_THATH</name>
<dbReference type="OrthoDB" id="1748554at2759"/>
<dbReference type="AlphaFoldDB" id="A0A7J6V6T0"/>
<gene>
    <name evidence="1" type="ORF">FRX31_030518</name>
</gene>
<comment type="caution">
    <text evidence="1">The sequence shown here is derived from an EMBL/GenBank/DDBJ whole genome shotgun (WGS) entry which is preliminary data.</text>
</comment>
<dbReference type="Proteomes" id="UP000554482">
    <property type="component" value="Unassembled WGS sequence"/>
</dbReference>